<keyword evidence="2" id="KW-1185">Reference proteome</keyword>
<evidence type="ECO:0000313" key="2">
    <source>
        <dbReference type="Proteomes" id="UP001443914"/>
    </source>
</evidence>
<dbReference type="Proteomes" id="UP001443914">
    <property type="component" value="Unassembled WGS sequence"/>
</dbReference>
<sequence>MVMGNSSVLPTLVRTLALASLYMSLMRSIYFRGTPFFAKTHQRTSLGTLSYAFSKSIKTICMSFFLTRWCSINCLMI</sequence>
<comment type="caution">
    <text evidence="1">The sequence shown here is derived from an EMBL/GenBank/DDBJ whole genome shotgun (WGS) entry which is preliminary data.</text>
</comment>
<gene>
    <name evidence="1" type="ORF">RND81_04G030800</name>
</gene>
<evidence type="ECO:0000313" key="1">
    <source>
        <dbReference type="EMBL" id="KAK9732896.1"/>
    </source>
</evidence>
<dbReference type="EMBL" id="JBDFQZ010000004">
    <property type="protein sequence ID" value="KAK9732896.1"/>
    <property type="molecule type" value="Genomic_DNA"/>
</dbReference>
<dbReference type="AlphaFoldDB" id="A0AAW1LI49"/>
<accession>A0AAW1LI49</accession>
<organism evidence="1 2">
    <name type="scientific">Saponaria officinalis</name>
    <name type="common">Common soapwort</name>
    <name type="synonym">Lychnis saponaria</name>
    <dbReference type="NCBI Taxonomy" id="3572"/>
    <lineage>
        <taxon>Eukaryota</taxon>
        <taxon>Viridiplantae</taxon>
        <taxon>Streptophyta</taxon>
        <taxon>Embryophyta</taxon>
        <taxon>Tracheophyta</taxon>
        <taxon>Spermatophyta</taxon>
        <taxon>Magnoliopsida</taxon>
        <taxon>eudicotyledons</taxon>
        <taxon>Gunneridae</taxon>
        <taxon>Pentapetalae</taxon>
        <taxon>Caryophyllales</taxon>
        <taxon>Caryophyllaceae</taxon>
        <taxon>Caryophylleae</taxon>
        <taxon>Saponaria</taxon>
    </lineage>
</organism>
<reference evidence="1" key="1">
    <citation type="submission" date="2024-03" db="EMBL/GenBank/DDBJ databases">
        <title>WGS assembly of Saponaria officinalis var. Norfolk2.</title>
        <authorList>
            <person name="Jenkins J."/>
            <person name="Shu S."/>
            <person name="Grimwood J."/>
            <person name="Barry K."/>
            <person name="Goodstein D."/>
            <person name="Schmutz J."/>
            <person name="Leebens-Mack J."/>
            <person name="Osbourn A."/>
        </authorList>
    </citation>
    <scope>NUCLEOTIDE SEQUENCE [LARGE SCALE GENOMIC DNA]</scope>
    <source>
        <strain evidence="1">JIC</strain>
    </source>
</reference>
<name>A0AAW1LI49_SAPOF</name>
<protein>
    <recommendedName>
        <fullName evidence="3">Secreted protein</fullName>
    </recommendedName>
</protein>
<evidence type="ECO:0008006" key="3">
    <source>
        <dbReference type="Google" id="ProtNLM"/>
    </source>
</evidence>
<proteinExistence type="predicted"/>